<dbReference type="SUPFAM" id="SSF53901">
    <property type="entry name" value="Thiolase-like"/>
    <property type="match status" value="2"/>
</dbReference>
<evidence type="ECO:0000256" key="2">
    <source>
        <dbReference type="ARBA" id="ARBA00008467"/>
    </source>
</evidence>
<dbReference type="NCBIfam" id="NF005589">
    <property type="entry name" value="PRK07314.1"/>
    <property type="match status" value="1"/>
</dbReference>
<feature type="active site" description="For beta-ketoacyl synthase activity" evidence="12">
    <location>
        <position position="163"/>
    </location>
</feature>
<keyword evidence="5 11" id="KW-0444">Lipid biosynthesis</keyword>
<dbReference type="OrthoDB" id="9808669at2"/>
<comment type="catalytic activity">
    <reaction evidence="11">
        <text>a fatty acyl-[ACP] + malonyl-[ACP] + H(+) = a 3-oxoacyl-[ACP] + holo-[ACP] + CO2</text>
        <dbReference type="Rhea" id="RHEA:22836"/>
        <dbReference type="Rhea" id="RHEA-COMP:9623"/>
        <dbReference type="Rhea" id="RHEA-COMP:9685"/>
        <dbReference type="Rhea" id="RHEA-COMP:9916"/>
        <dbReference type="Rhea" id="RHEA-COMP:14125"/>
        <dbReference type="ChEBI" id="CHEBI:15378"/>
        <dbReference type="ChEBI" id="CHEBI:16526"/>
        <dbReference type="ChEBI" id="CHEBI:64479"/>
        <dbReference type="ChEBI" id="CHEBI:78449"/>
        <dbReference type="ChEBI" id="CHEBI:78776"/>
        <dbReference type="ChEBI" id="CHEBI:138651"/>
    </reaction>
</comment>
<dbReference type="SMART" id="SM00825">
    <property type="entry name" value="PKS_KS"/>
    <property type="match status" value="1"/>
</dbReference>
<comment type="catalytic activity">
    <reaction evidence="11">
        <text>(9Z)-hexadecenoyl-[ACP] + malonyl-[ACP] + H(+) = 3-oxo-(11Z)-octadecenoyl-[ACP] + holo-[ACP] + CO2</text>
        <dbReference type="Rhea" id="RHEA:55040"/>
        <dbReference type="Rhea" id="RHEA-COMP:9623"/>
        <dbReference type="Rhea" id="RHEA-COMP:9685"/>
        <dbReference type="Rhea" id="RHEA-COMP:10800"/>
        <dbReference type="Rhea" id="RHEA-COMP:14074"/>
        <dbReference type="ChEBI" id="CHEBI:15378"/>
        <dbReference type="ChEBI" id="CHEBI:16526"/>
        <dbReference type="ChEBI" id="CHEBI:64479"/>
        <dbReference type="ChEBI" id="CHEBI:78449"/>
        <dbReference type="ChEBI" id="CHEBI:83989"/>
        <dbReference type="ChEBI" id="CHEBI:138538"/>
        <dbReference type="EC" id="2.3.1.179"/>
    </reaction>
</comment>
<dbReference type="Pfam" id="PF02801">
    <property type="entry name" value="Ketoacyl-synt_C"/>
    <property type="match status" value="1"/>
</dbReference>
<keyword evidence="7" id="KW-0276">Fatty acid metabolism</keyword>
<dbReference type="InterPro" id="IPR014031">
    <property type="entry name" value="Ketoacyl_synth_C"/>
</dbReference>
<dbReference type="STRING" id="717231.Flexsi_0118"/>
<protein>
    <recommendedName>
        <fullName evidence="4 11">3-oxoacyl-[acyl-carrier-protein] synthase 2</fullName>
        <ecNumber evidence="3 11">2.3.1.179</ecNumber>
    </recommendedName>
</protein>
<accession>F8E799</accession>
<evidence type="ECO:0000256" key="10">
    <source>
        <dbReference type="ARBA" id="ARBA00023315"/>
    </source>
</evidence>
<dbReference type="HOGENOM" id="CLU_000022_69_2_0"/>
<dbReference type="eggNOG" id="COG0304">
    <property type="taxonomic scope" value="Bacteria"/>
</dbReference>
<dbReference type="GO" id="GO:0004315">
    <property type="term" value="F:3-oxoacyl-[acyl-carrier-protein] synthase activity"/>
    <property type="evidence" value="ECO:0007669"/>
    <property type="project" value="UniProtKB-UniRule"/>
</dbReference>
<reference evidence="15 16" key="1">
    <citation type="journal article" date="2011" name="Stand. Genomic Sci.">
        <title>Genome sequence of the moderately thermophilic halophile Flexistipes sinusarabici strain (MAS10).</title>
        <authorList>
            <person name="Lapidus A."/>
            <person name="Chertkov O."/>
            <person name="Nolan M."/>
            <person name="Lucas S."/>
            <person name="Hammon N."/>
            <person name="Deshpande S."/>
            <person name="Cheng J.F."/>
            <person name="Tapia R."/>
            <person name="Han C."/>
            <person name="Goodwin L."/>
            <person name="Pitluck S."/>
            <person name="Liolios K."/>
            <person name="Pagani I."/>
            <person name="Ivanova N."/>
            <person name="Huntemann M."/>
            <person name="Mavromatis K."/>
            <person name="Mikhailova N."/>
            <person name="Pati A."/>
            <person name="Chen A."/>
            <person name="Palaniappan K."/>
            <person name="Land M."/>
            <person name="Hauser L."/>
            <person name="Brambilla E.M."/>
            <person name="Rohde M."/>
            <person name="Abt B."/>
            <person name="Spring S."/>
            <person name="Goker M."/>
            <person name="Bristow J."/>
            <person name="Eisen J.A."/>
            <person name="Markowitz V."/>
            <person name="Hugenholtz P."/>
            <person name="Kyrpides N.C."/>
            <person name="Klenk H.P."/>
            <person name="Woyke T."/>
        </authorList>
    </citation>
    <scope>NUCLEOTIDE SEQUENCE [LARGE SCALE GENOMIC DNA]</scope>
    <source>
        <strain evidence="16">DSM 4947 / MAS 10</strain>
    </source>
</reference>
<name>F8E799_FLESM</name>
<dbReference type="NCBIfam" id="NF004970">
    <property type="entry name" value="PRK06333.1"/>
    <property type="match status" value="1"/>
</dbReference>
<dbReference type="PROSITE" id="PS52004">
    <property type="entry name" value="KS3_2"/>
    <property type="match status" value="1"/>
</dbReference>
<keyword evidence="9 11" id="KW-0275">Fatty acid biosynthesis</keyword>
<evidence type="ECO:0000256" key="5">
    <source>
        <dbReference type="ARBA" id="ARBA00022516"/>
    </source>
</evidence>
<evidence type="ECO:0000256" key="8">
    <source>
        <dbReference type="ARBA" id="ARBA00023098"/>
    </source>
</evidence>
<comment type="pathway">
    <text evidence="1 11">Lipid metabolism; fatty acid biosynthesis.</text>
</comment>
<dbReference type="GO" id="GO:0005829">
    <property type="term" value="C:cytosol"/>
    <property type="evidence" value="ECO:0007669"/>
    <property type="project" value="TreeGrafter"/>
</dbReference>
<evidence type="ECO:0000256" key="7">
    <source>
        <dbReference type="ARBA" id="ARBA00022832"/>
    </source>
</evidence>
<evidence type="ECO:0000256" key="11">
    <source>
        <dbReference type="PIRNR" id="PIRNR000447"/>
    </source>
</evidence>
<evidence type="ECO:0000256" key="6">
    <source>
        <dbReference type="ARBA" id="ARBA00022679"/>
    </source>
</evidence>
<organism evidence="15 16">
    <name type="scientific">Flexistipes sinusarabici (strain ATCC 49648 / DSM 4947 / MAS 10)</name>
    <dbReference type="NCBI Taxonomy" id="717231"/>
    <lineage>
        <taxon>Bacteria</taxon>
        <taxon>Pseudomonadati</taxon>
        <taxon>Deferribacterota</taxon>
        <taxon>Deferribacteres</taxon>
        <taxon>Deferribacterales</taxon>
        <taxon>Flexistipitaceae</taxon>
        <taxon>Flexistipes</taxon>
    </lineage>
</organism>
<sequence length="411" mass="43715">MQRRVVITGAGLVTPVGIGIEENWKNITSGKSGIGEITHFDTSDFPVKIAGEVKNFNPEDFVDKKDCRKFDRFIVLSLAAAELAVQTSGLDVNRIDSERAGTIIGSGIGGFKTIEDTHEIFRTKGPKRISPFFIPSAIINMASGMTSIKYGLKGPNSSVVTACATGAHAIGDAYQIIKRSDADIMFAGGSESAITPLAVGGFSNMKALSRRNDNPTAASRPFDRERDGFVMGEGSGVIILEELEHALSRGANILAEVVGYGLTSDAYHITAPDESGDGARRCILMALKNAGISPEDIDYINAHGTATPYNDVIETRAIKNAFGEHAKKLLISSTKSMTGHLLGAAGSVEAIYSALALKNGVLPPTANLENPDEKCDLEYIPQKAVNKDIKYALSNSLGFGGTNATLILKKY</sequence>
<dbReference type="PANTHER" id="PTHR11712:SF336">
    <property type="entry name" value="3-OXOACYL-[ACYL-CARRIER-PROTEIN] SYNTHASE, MITOCHONDRIAL"/>
    <property type="match status" value="1"/>
</dbReference>
<dbReference type="KEGG" id="fsi:Flexsi_0118"/>
<dbReference type="PIRSF" id="PIRSF000447">
    <property type="entry name" value="KAS_II"/>
    <property type="match status" value="1"/>
</dbReference>
<dbReference type="PROSITE" id="PS00606">
    <property type="entry name" value="KS3_1"/>
    <property type="match status" value="1"/>
</dbReference>
<dbReference type="Gene3D" id="3.40.47.10">
    <property type="match status" value="1"/>
</dbReference>
<proteinExistence type="inferred from homology"/>
<keyword evidence="8" id="KW-0443">Lipid metabolism</keyword>
<gene>
    <name evidence="15" type="ordered locus">Flexsi_0118</name>
</gene>
<evidence type="ECO:0000256" key="3">
    <source>
        <dbReference type="ARBA" id="ARBA00012356"/>
    </source>
</evidence>
<dbReference type="InterPro" id="IPR014030">
    <property type="entry name" value="Ketoacyl_synth_N"/>
</dbReference>
<dbReference type="Proteomes" id="UP000006621">
    <property type="component" value="Chromosome"/>
</dbReference>
<evidence type="ECO:0000256" key="13">
    <source>
        <dbReference type="RuleBase" id="RU003694"/>
    </source>
</evidence>
<dbReference type="PANTHER" id="PTHR11712">
    <property type="entry name" value="POLYKETIDE SYNTHASE-RELATED"/>
    <property type="match status" value="1"/>
</dbReference>
<dbReference type="InterPro" id="IPR000794">
    <property type="entry name" value="Beta-ketoacyl_synthase"/>
</dbReference>
<dbReference type="CDD" id="cd00834">
    <property type="entry name" value="KAS_I_II"/>
    <property type="match status" value="1"/>
</dbReference>
<dbReference type="InterPro" id="IPR018201">
    <property type="entry name" value="Ketoacyl_synth_AS"/>
</dbReference>
<dbReference type="NCBIfam" id="TIGR03150">
    <property type="entry name" value="fabF"/>
    <property type="match status" value="1"/>
</dbReference>
<dbReference type="UniPathway" id="UPA00094"/>
<reference evidence="16" key="2">
    <citation type="submission" date="2011-06" db="EMBL/GenBank/DDBJ databases">
        <title>The complete genome of Flexistipes sinusarabici DSM 4947.</title>
        <authorList>
            <person name="Lucas S."/>
            <person name="Han J."/>
            <person name="Lapidus A."/>
            <person name="Bruce D."/>
            <person name="Goodwin L."/>
            <person name="Pitluck S."/>
            <person name="Peters L."/>
            <person name="Kyrpides N."/>
            <person name="Mavromatis K."/>
            <person name="Ivanova N."/>
            <person name="Mikhailova N."/>
            <person name="Chertkov O."/>
            <person name="Detter J.C."/>
            <person name="Tapia R."/>
            <person name="Han C."/>
            <person name="Land M."/>
            <person name="Hauser L."/>
            <person name="Markowitz V."/>
            <person name="Cheng J.-F."/>
            <person name="Hugenholtz P."/>
            <person name="Woyke T."/>
            <person name="Wu D."/>
            <person name="Spring S."/>
            <person name="Schroeder M."/>
            <person name="Brambilla E."/>
            <person name="Klenk H.-P."/>
            <person name="Eisen J.A."/>
        </authorList>
    </citation>
    <scope>NUCLEOTIDE SEQUENCE [LARGE SCALE GENOMIC DNA]</scope>
    <source>
        <strain evidence="16">DSM 4947 / MAS 10</strain>
    </source>
</reference>
<keyword evidence="6 11" id="KW-0808">Transferase</keyword>
<dbReference type="EMBL" id="CP002858">
    <property type="protein sequence ID" value="AEI13814.1"/>
    <property type="molecule type" value="Genomic_DNA"/>
</dbReference>
<evidence type="ECO:0000313" key="16">
    <source>
        <dbReference type="Proteomes" id="UP000006621"/>
    </source>
</evidence>
<keyword evidence="10 11" id="KW-0012">Acyltransferase</keyword>
<evidence type="ECO:0000256" key="12">
    <source>
        <dbReference type="PIRSR" id="PIRSR000447-1"/>
    </source>
</evidence>
<dbReference type="AlphaFoldDB" id="F8E799"/>
<keyword evidence="16" id="KW-1185">Reference proteome</keyword>
<dbReference type="InterPro" id="IPR020841">
    <property type="entry name" value="PKS_Beta-ketoAc_synthase_dom"/>
</dbReference>
<dbReference type="EC" id="2.3.1.179" evidence="3 11"/>
<evidence type="ECO:0000256" key="9">
    <source>
        <dbReference type="ARBA" id="ARBA00023160"/>
    </source>
</evidence>
<evidence type="ECO:0000313" key="15">
    <source>
        <dbReference type="EMBL" id="AEI13814.1"/>
    </source>
</evidence>
<dbReference type="GO" id="GO:0006633">
    <property type="term" value="P:fatty acid biosynthetic process"/>
    <property type="evidence" value="ECO:0007669"/>
    <property type="project" value="UniProtKB-UniRule"/>
</dbReference>
<comment type="similarity">
    <text evidence="2 11 13">Belongs to the thiolase-like superfamily. Beta-ketoacyl-ACP synthases family.</text>
</comment>
<feature type="domain" description="Ketosynthase family 3 (KS3)" evidence="14">
    <location>
        <begin position="2"/>
        <end position="410"/>
    </location>
</feature>
<dbReference type="Pfam" id="PF00109">
    <property type="entry name" value="ketoacyl-synt"/>
    <property type="match status" value="1"/>
</dbReference>
<comment type="function">
    <text evidence="11">Involved in the type II fatty acid elongation cycle. Catalyzes the elongation of a wide range of acyl-ACP by the addition of two carbons from malonyl-ACP to an acyl acceptor. Can efficiently catalyze the conversion of palmitoleoyl-ACP (cis-hexadec-9-enoyl-ACP) to cis-vaccenoyl-ACP (cis-octadec-11-enoyl-ACP), an essential step in the thermal regulation of fatty acid composition.</text>
</comment>
<evidence type="ECO:0000256" key="1">
    <source>
        <dbReference type="ARBA" id="ARBA00005194"/>
    </source>
</evidence>
<dbReference type="InterPro" id="IPR016039">
    <property type="entry name" value="Thiolase-like"/>
</dbReference>
<dbReference type="InterPro" id="IPR017568">
    <property type="entry name" value="3-oxoacyl-ACP_synth-2"/>
</dbReference>
<dbReference type="RefSeq" id="WP_013885328.1">
    <property type="nucleotide sequence ID" value="NC_015672.1"/>
</dbReference>
<dbReference type="FunFam" id="3.40.47.10:FF:000009">
    <property type="entry name" value="3-oxoacyl-[acyl-carrier-protein] synthase 2"/>
    <property type="match status" value="1"/>
</dbReference>
<evidence type="ECO:0000259" key="14">
    <source>
        <dbReference type="PROSITE" id="PS52004"/>
    </source>
</evidence>
<evidence type="ECO:0000256" key="4">
    <source>
        <dbReference type="ARBA" id="ARBA00014657"/>
    </source>
</evidence>